<dbReference type="InterPro" id="IPR006674">
    <property type="entry name" value="HD_domain"/>
</dbReference>
<dbReference type="SMART" id="SM00471">
    <property type="entry name" value="HDc"/>
    <property type="match status" value="1"/>
</dbReference>
<organism evidence="2 3">
    <name type="scientific">Halobacillus andaensis</name>
    <dbReference type="NCBI Taxonomy" id="1176239"/>
    <lineage>
        <taxon>Bacteria</taxon>
        <taxon>Bacillati</taxon>
        <taxon>Bacillota</taxon>
        <taxon>Bacilli</taxon>
        <taxon>Bacillales</taxon>
        <taxon>Bacillaceae</taxon>
        <taxon>Halobacillus</taxon>
    </lineage>
</organism>
<comment type="caution">
    <text evidence="2">The sequence shown here is derived from an EMBL/GenBank/DDBJ whole genome shotgun (WGS) entry which is preliminary data.</text>
</comment>
<sequence>MEKEDVLCSVRKYVYEQFSSDPTGHDYYHMKRVAHWAKEIALDEEADPYTAELAGWLHDVGDTKLYDDTEAAYRELIDFLTSLEVEAQKRRELLTIIKSISFSKGQIPATIEGKIVQDADRLDAIGAVGIARTFAFGGMRNQLIYDEAADSLTSIQHFYDKLLKLSDGMYTRRAQIEANQRHAFMENYLNQFYSEWNSAERAGEHNDK</sequence>
<evidence type="ECO:0000259" key="1">
    <source>
        <dbReference type="PROSITE" id="PS51831"/>
    </source>
</evidence>
<dbReference type="Gene3D" id="1.10.472.50">
    <property type="entry name" value="HD-domain/PDEase-like"/>
    <property type="match status" value="1"/>
</dbReference>
<evidence type="ECO:0000313" key="2">
    <source>
        <dbReference type="EMBL" id="GGF09791.1"/>
    </source>
</evidence>
<dbReference type="AlphaFoldDB" id="A0A917AZT8"/>
<gene>
    <name evidence="2" type="ORF">GCM10010954_05340</name>
</gene>
<dbReference type="InterPro" id="IPR003607">
    <property type="entry name" value="HD/PDEase_dom"/>
</dbReference>
<dbReference type="CDD" id="cd00077">
    <property type="entry name" value="HDc"/>
    <property type="match status" value="1"/>
</dbReference>
<proteinExistence type="predicted"/>
<dbReference type="Pfam" id="PF01966">
    <property type="entry name" value="HD"/>
    <property type="match status" value="1"/>
</dbReference>
<keyword evidence="3" id="KW-1185">Reference proteome</keyword>
<feature type="domain" description="HD" evidence="1">
    <location>
        <begin position="26"/>
        <end position="125"/>
    </location>
</feature>
<dbReference type="SUPFAM" id="SSF109604">
    <property type="entry name" value="HD-domain/PDEase-like"/>
    <property type="match status" value="1"/>
</dbReference>
<dbReference type="PANTHER" id="PTHR33594">
    <property type="entry name" value="SUPERFAMILY HYDROLASE, PUTATIVE (AFU_ORTHOLOGUE AFUA_1G03035)-RELATED"/>
    <property type="match status" value="1"/>
</dbReference>
<dbReference type="RefSeq" id="WP_188375911.1">
    <property type="nucleotide sequence ID" value="NZ_BMEL01000001.1"/>
</dbReference>
<dbReference type="Gene3D" id="1.20.58.1910">
    <property type="match status" value="1"/>
</dbReference>
<reference evidence="2" key="2">
    <citation type="submission" date="2020-09" db="EMBL/GenBank/DDBJ databases">
        <authorList>
            <person name="Sun Q."/>
            <person name="Zhou Y."/>
        </authorList>
    </citation>
    <scope>NUCLEOTIDE SEQUENCE</scope>
    <source>
        <strain evidence="2">CGMCC 1.12153</strain>
    </source>
</reference>
<protein>
    <submittedName>
        <fullName evidence="2">Phosphohydrolase</fullName>
    </submittedName>
</protein>
<dbReference type="Proteomes" id="UP000660110">
    <property type="component" value="Unassembled WGS sequence"/>
</dbReference>
<dbReference type="PANTHER" id="PTHR33594:SF1">
    <property type="entry name" value="HD_PDEASE DOMAIN-CONTAINING PROTEIN"/>
    <property type="match status" value="1"/>
</dbReference>
<dbReference type="EMBL" id="BMEL01000001">
    <property type="protein sequence ID" value="GGF09791.1"/>
    <property type="molecule type" value="Genomic_DNA"/>
</dbReference>
<dbReference type="PROSITE" id="PS51831">
    <property type="entry name" value="HD"/>
    <property type="match status" value="1"/>
</dbReference>
<accession>A0A917AZT8</accession>
<evidence type="ECO:0000313" key="3">
    <source>
        <dbReference type="Proteomes" id="UP000660110"/>
    </source>
</evidence>
<name>A0A917AZT8_HALAA</name>
<reference evidence="2" key="1">
    <citation type="journal article" date="2014" name="Int. J. Syst. Evol. Microbiol.">
        <title>Complete genome sequence of Corynebacterium casei LMG S-19264T (=DSM 44701T), isolated from a smear-ripened cheese.</title>
        <authorList>
            <consortium name="US DOE Joint Genome Institute (JGI-PGF)"/>
            <person name="Walter F."/>
            <person name="Albersmeier A."/>
            <person name="Kalinowski J."/>
            <person name="Ruckert C."/>
        </authorList>
    </citation>
    <scope>NUCLEOTIDE SEQUENCE</scope>
    <source>
        <strain evidence="2">CGMCC 1.12153</strain>
    </source>
</reference>